<evidence type="ECO:0000313" key="3">
    <source>
        <dbReference type="Proteomes" id="UP000777438"/>
    </source>
</evidence>
<proteinExistence type="predicted"/>
<sequence length="259" mass="28400">MPGTDRDPSPPATAEPSELLHQDDNVPEETTSLSAPLPPFEPIFTLLTNTTTNTTVHPQIHYIFSDDDPSILAAAAAADPASHRSLVVDLEPAAEGSANRWAVSWASSLSRDFAVTGSNVALQQNEGGDDAGDDDRRGGGSLMLRVKGVEREPMELRSDSLPSSGSGSLGREDVEGLTDDFRRRMAVLKKVVDEGEKRRNIVEQQQKQEQEQEQTEEEDVAVEGYNENEKEQEKEGEEEEKGEQELKEEKGKEKAKADD</sequence>
<feature type="compositionally biased region" description="Basic and acidic residues" evidence="1">
    <location>
        <begin position="170"/>
        <end position="180"/>
    </location>
</feature>
<dbReference type="AlphaFoldDB" id="A0A9P8WIA0"/>
<protein>
    <submittedName>
        <fullName evidence="2">Uncharacterized protein</fullName>
    </submittedName>
</protein>
<accession>A0A9P8WIA0</accession>
<keyword evidence="3" id="KW-1185">Reference proteome</keyword>
<organism evidence="2 3">
    <name type="scientific">Thelonectria olida</name>
    <dbReference type="NCBI Taxonomy" id="1576542"/>
    <lineage>
        <taxon>Eukaryota</taxon>
        <taxon>Fungi</taxon>
        <taxon>Dikarya</taxon>
        <taxon>Ascomycota</taxon>
        <taxon>Pezizomycotina</taxon>
        <taxon>Sordariomycetes</taxon>
        <taxon>Hypocreomycetidae</taxon>
        <taxon>Hypocreales</taxon>
        <taxon>Nectriaceae</taxon>
        <taxon>Thelonectria</taxon>
    </lineage>
</organism>
<comment type="caution">
    <text evidence="2">The sequence shown here is derived from an EMBL/GenBank/DDBJ whole genome shotgun (WGS) entry which is preliminary data.</text>
</comment>
<name>A0A9P8WIA0_9HYPO</name>
<feature type="region of interest" description="Disordered" evidence="1">
    <location>
        <begin position="121"/>
        <end position="180"/>
    </location>
</feature>
<feature type="compositionally biased region" description="Acidic residues" evidence="1">
    <location>
        <begin position="211"/>
        <end position="221"/>
    </location>
</feature>
<feature type="region of interest" description="Disordered" evidence="1">
    <location>
        <begin position="1"/>
        <end position="39"/>
    </location>
</feature>
<gene>
    <name evidence="2" type="ORF">B0T10DRAFT_13768</name>
</gene>
<evidence type="ECO:0000313" key="2">
    <source>
        <dbReference type="EMBL" id="KAH6900043.1"/>
    </source>
</evidence>
<evidence type="ECO:0000256" key="1">
    <source>
        <dbReference type="SAM" id="MobiDB-lite"/>
    </source>
</evidence>
<feature type="compositionally biased region" description="Basic and acidic residues" evidence="1">
    <location>
        <begin position="147"/>
        <end position="158"/>
    </location>
</feature>
<dbReference type="EMBL" id="JAGPYM010000001">
    <property type="protein sequence ID" value="KAH6900043.1"/>
    <property type="molecule type" value="Genomic_DNA"/>
</dbReference>
<dbReference type="Proteomes" id="UP000777438">
    <property type="component" value="Unassembled WGS sequence"/>
</dbReference>
<feature type="compositionally biased region" description="Basic and acidic residues" evidence="1">
    <location>
        <begin position="193"/>
        <end position="210"/>
    </location>
</feature>
<feature type="region of interest" description="Disordered" evidence="1">
    <location>
        <begin position="193"/>
        <end position="259"/>
    </location>
</feature>
<dbReference type="OrthoDB" id="1681166at2759"/>
<reference evidence="2 3" key="1">
    <citation type="journal article" date="2021" name="Nat. Commun.">
        <title>Genetic determinants of endophytism in the Arabidopsis root mycobiome.</title>
        <authorList>
            <person name="Mesny F."/>
            <person name="Miyauchi S."/>
            <person name="Thiergart T."/>
            <person name="Pickel B."/>
            <person name="Atanasova L."/>
            <person name="Karlsson M."/>
            <person name="Huettel B."/>
            <person name="Barry K.W."/>
            <person name="Haridas S."/>
            <person name="Chen C."/>
            <person name="Bauer D."/>
            <person name="Andreopoulos W."/>
            <person name="Pangilinan J."/>
            <person name="LaButti K."/>
            <person name="Riley R."/>
            <person name="Lipzen A."/>
            <person name="Clum A."/>
            <person name="Drula E."/>
            <person name="Henrissat B."/>
            <person name="Kohler A."/>
            <person name="Grigoriev I.V."/>
            <person name="Martin F.M."/>
            <person name="Hacquard S."/>
        </authorList>
    </citation>
    <scope>NUCLEOTIDE SEQUENCE [LARGE SCALE GENOMIC DNA]</scope>
    <source>
        <strain evidence="2 3">MPI-CAGE-CH-0241</strain>
    </source>
</reference>
<feature type="compositionally biased region" description="Basic and acidic residues" evidence="1">
    <location>
        <begin position="243"/>
        <end position="259"/>
    </location>
</feature>